<dbReference type="EMBL" id="LGST01000018">
    <property type="protein sequence ID" value="KNE00616.1"/>
    <property type="molecule type" value="Genomic_DNA"/>
</dbReference>
<evidence type="ECO:0000313" key="2">
    <source>
        <dbReference type="Proteomes" id="UP000037122"/>
    </source>
</evidence>
<dbReference type="AlphaFoldDB" id="A0A0L0P3M2"/>
<comment type="caution">
    <text evidence="1">The sequence shown here is derived from an EMBL/GenBank/DDBJ whole genome shotgun (WGS) entry which is preliminary data.</text>
</comment>
<organism evidence="1 2">
    <name type="scientific">Candidozyma auris</name>
    <name type="common">Yeast</name>
    <name type="synonym">Candida auris</name>
    <dbReference type="NCBI Taxonomy" id="498019"/>
    <lineage>
        <taxon>Eukaryota</taxon>
        <taxon>Fungi</taxon>
        <taxon>Dikarya</taxon>
        <taxon>Ascomycota</taxon>
        <taxon>Saccharomycotina</taxon>
        <taxon>Pichiomycetes</taxon>
        <taxon>Metschnikowiaceae</taxon>
        <taxon>Candidozyma</taxon>
    </lineage>
</organism>
<protein>
    <submittedName>
        <fullName evidence="1">Uncharacterized protein</fullName>
    </submittedName>
</protein>
<dbReference type="Proteomes" id="UP000037122">
    <property type="component" value="Unassembled WGS sequence"/>
</dbReference>
<sequence>MTVVVQHVKGRKNSYQSDVEHIDICTHHIVIVILAQMDMKNKQKKMKKLENYSRLDR</sequence>
<name>A0A0L0P3M2_CANAR</name>
<gene>
    <name evidence="1" type="ORF">QG37_02652</name>
</gene>
<dbReference type="VEuPathDB" id="FungiDB:QG37_02652"/>
<reference evidence="2" key="1">
    <citation type="journal article" date="2015" name="BMC Genomics">
        <title>Draft genome of a commonly misdiagnosed multidrug resistant pathogen Candida auris.</title>
        <authorList>
            <person name="Chatterjee S."/>
            <person name="Alampalli S.V."/>
            <person name="Nageshan R.K."/>
            <person name="Chettiar S.T."/>
            <person name="Joshi S."/>
            <person name="Tatu U.S."/>
        </authorList>
    </citation>
    <scope>NUCLEOTIDE SEQUENCE [LARGE SCALE GENOMIC DNA]</scope>
    <source>
        <strain evidence="2">6684</strain>
    </source>
</reference>
<accession>A0A0L0P3M2</accession>
<proteinExistence type="predicted"/>
<evidence type="ECO:0000313" key="1">
    <source>
        <dbReference type="EMBL" id="KNE00616.1"/>
    </source>
</evidence>